<feature type="transmembrane region" description="Helical" evidence="7">
    <location>
        <begin position="70"/>
        <end position="89"/>
    </location>
</feature>
<sequence length="543" mass="60368">MLAVFAFPILGLLTLWLLSRWTTIGKLPVYVTVTLLVSFFIPISTVALVPFDLVDDETLDNHKRLIMWRVIYWLSFLLMWLVLPLMQAYVESGYYNPWQKLKDASKNCLKSQLIILFCGAIGGIYMSVTAGLSFTSLKGLCIALSHSYGLLLVIWMLGHSAVSIPRSMLFNSVGSNLHDLYCHATHYYDAYRDAQSNYDDVVAKIMALEAIKTEKYAKWIDSLIADISSQDIGSGFGVGGRAGSSGNLSTGASAGASGASGATGASGRAQPRDLTPTNISDLGRRLYRDQSRLLRSRADWESLLAKVEYFEQLQSGTTHTRIAKIRPYLYMVGGLFLSCLSVIVIWSEIVSGTKLSLIDIIIRHVAKAFKVLFAALFLGYMCFLVNSALTSMRIFNLYAIVPKHTDSSSLIFFAAYALRLTVPLSYNFLMLTSTQETVFQEFLGKFINLTALGKYFNQVLPRLVIVPVLMTLFNVYDLVKDYLGFGFGLDYFGDDENEVVSAEPEGRDLVRRALQGFAAFQQPEVVEEQENTGLLSVVKGWFA</sequence>
<evidence type="ECO:0000256" key="1">
    <source>
        <dbReference type="ARBA" id="ARBA00004141"/>
    </source>
</evidence>
<dbReference type="AlphaFoldDB" id="A0AAV5RP40"/>
<protein>
    <recommendedName>
        <fullName evidence="10">Lysosomal cobalamin transporter</fullName>
    </recommendedName>
</protein>
<keyword evidence="3 7" id="KW-0812">Transmembrane</keyword>
<evidence type="ECO:0000256" key="6">
    <source>
        <dbReference type="SAM" id="MobiDB-lite"/>
    </source>
</evidence>
<feature type="region of interest" description="Disordered" evidence="6">
    <location>
        <begin position="259"/>
        <end position="278"/>
    </location>
</feature>
<comment type="similarity">
    <text evidence="2">Belongs to the LIMR family.</text>
</comment>
<evidence type="ECO:0000256" key="4">
    <source>
        <dbReference type="ARBA" id="ARBA00022989"/>
    </source>
</evidence>
<keyword evidence="9" id="KW-1185">Reference proteome</keyword>
<evidence type="ECO:0000256" key="3">
    <source>
        <dbReference type="ARBA" id="ARBA00022692"/>
    </source>
</evidence>
<evidence type="ECO:0000256" key="5">
    <source>
        <dbReference type="ARBA" id="ARBA00023136"/>
    </source>
</evidence>
<evidence type="ECO:0000256" key="2">
    <source>
        <dbReference type="ARBA" id="ARBA00010487"/>
    </source>
</evidence>
<feature type="transmembrane region" description="Helical" evidence="7">
    <location>
        <begin position="328"/>
        <end position="347"/>
    </location>
</feature>
<evidence type="ECO:0008006" key="10">
    <source>
        <dbReference type="Google" id="ProtNLM"/>
    </source>
</evidence>
<feature type="transmembrane region" description="Helical" evidence="7">
    <location>
        <begin position="109"/>
        <end position="128"/>
    </location>
</feature>
<comment type="caution">
    <text evidence="8">The sequence shown here is derived from an EMBL/GenBank/DDBJ whole genome shotgun (WGS) entry which is preliminary data.</text>
</comment>
<feature type="transmembrane region" description="Helical" evidence="7">
    <location>
        <begin position="368"/>
        <end position="389"/>
    </location>
</feature>
<dbReference type="InterPro" id="IPR051584">
    <property type="entry name" value="GPCR-associated_LMBR1"/>
</dbReference>
<dbReference type="PANTHER" id="PTHR21355">
    <property type="entry name" value="G-PROTEIN COUPLED RECEPTOR-ASSOCIATED PROTEIN LMBRD2"/>
    <property type="match status" value="1"/>
</dbReference>
<evidence type="ECO:0000256" key="7">
    <source>
        <dbReference type="SAM" id="Phobius"/>
    </source>
</evidence>
<proteinExistence type="inferred from homology"/>
<evidence type="ECO:0000313" key="8">
    <source>
        <dbReference type="EMBL" id="GMM52928.1"/>
    </source>
</evidence>
<name>A0AAV5RP40_STABA</name>
<organism evidence="8 9">
    <name type="scientific">Starmerella bacillaris</name>
    <name type="common">Yeast</name>
    <name type="synonym">Candida zemplinina</name>
    <dbReference type="NCBI Taxonomy" id="1247836"/>
    <lineage>
        <taxon>Eukaryota</taxon>
        <taxon>Fungi</taxon>
        <taxon>Dikarya</taxon>
        <taxon>Ascomycota</taxon>
        <taxon>Saccharomycotina</taxon>
        <taxon>Dipodascomycetes</taxon>
        <taxon>Dipodascales</taxon>
        <taxon>Trichomonascaceae</taxon>
        <taxon>Starmerella</taxon>
    </lineage>
</organism>
<gene>
    <name evidence="8" type="ORF">DASB73_038910</name>
</gene>
<keyword evidence="5 7" id="KW-0472">Membrane</keyword>
<feature type="transmembrane region" description="Helical" evidence="7">
    <location>
        <begin position="140"/>
        <end position="158"/>
    </location>
</feature>
<reference evidence="8 9" key="1">
    <citation type="journal article" date="2023" name="Elife">
        <title>Identification of key yeast species and microbe-microbe interactions impacting larval growth of Drosophila in the wild.</title>
        <authorList>
            <person name="Mure A."/>
            <person name="Sugiura Y."/>
            <person name="Maeda R."/>
            <person name="Honda K."/>
            <person name="Sakurai N."/>
            <person name="Takahashi Y."/>
            <person name="Watada M."/>
            <person name="Katoh T."/>
            <person name="Gotoh A."/>
            <person name="Gotoh Y."/>
            <person name="Taniguchi I."/>
            <person name="Nakamura K."/>
            <person name="Hayashi T."/>
            <person name="Katayama T."/>
            <person name="Uemura T."/>
            <person name="Hattori Y."/>
        </authorList>
    </citation>
    <scope>NUCLEOTIDE SEQUENCE [LARGE SCALE GENOMIC DNA]</scope>
    <source>
        <strain evidence="8 9">SB-73</strain>
    </source>
</reference>
<feature type="transmembrane region" description="Helical" evidence="7">
    <location>
        <begin position="409"/>
        <end position="429"/>
    </location>
</feature>
<dbReference type="PANTHER" id="PTHR21355:SF0">
    <property type="entry name" value="G-PROTEIN COUPLED RECEPTOR-ASSOCIATED PROTEIN LMBRD2"/>
    <property type="match status" value="1"/>
</dbReference>
<dbReference type="InterPro" id="IPR006876">
    <property type="entry name" value="LMBR1-like_membr_prot"/>
</dbReference>
<accession>A0AAV5RP40</accession>
<keyword evidence="4 7" id="KW-1133">Transmembrane helix</keyword>
<dbReference type="GO" id="GO:0016020">
    <property type="term" value="C:membrane"/>
    <property type="evidence" value="ECO:0007669"/>
    <property type="project" value="UniProtKB-SubCell"/>
</dbReference>
<evidence type="ECO:0000313" key="9">
    <source>
        <dbReference type="Proteomes" id="UP001362899"/>
    </source>
</evidence>
<dbReference type="Proteomes" id="UP001362899">
    <property type="component" value="Unassembled WGS sequence"/>
</dbReference>
<comment type="subcellular location">
    <subcellularLocation>
        <location evidence="1">Membrane</location>
        <topology evidence="1">Multi-pass membrane protein</topology>
    </subcellularLocation>
</comment>
<feature type="transmembrane region" description="Helical" evidence="7">
    <location>
        <begin position="30"/>
        <end position="49"/>
    </location>
</feature>
<dbReference type="EMBL" id="BTGC01000008">
    <property type="protein sequence ID" value="GMM52928.1"/>
    <property type="molecule type" value="Genomic_DNA"/>
</dbReference>
<dbReference type="Pfam" id="PF04791">
    <property type="entry name" value="LMBR1"/>
    <property type="match status" value="1"/>
</dbReference>